<evidence type="ECO:0000313" key="4">
    <source>
        <dbReference type="Proteomes" id="UP000005204"/>
    </source>
</evidence>
<accession>A0A8R2R1J8</accession>
<proteinExistence type="predicted"/>
<dbReference type="InterPro" id="IPR006578">
    <property type="entry name" value="MADF-dom"/>
</dbReference>
<feature type="region of interest" description="Disordered" evidence="1">
    <location>
        <begin position="109"/>
        <end position="154"/>
    </location>
</feature>
<dbReference type="Proteomes" id="UP000005204">
    <property type="component" value="Unassembled WGS sequence"/>
</dbReference>
<dbReference type="PANTHER" id="PTHR21505">
    <property type="entry name" value="MADF DOMAIN-CONTAINING PROTEIN-RELATED"/>
    <property type="match status" value="1"/>
</dbReference>
<evidence type="ECO:0000259" key="2">
    <source>
        <dbReference type="PROSITE" id="PS51029"/>
    </source>
</evidence>
<name>A0A8R2R1J8_BOMMO</name>
<evidence type="ECO:0000256" key="1">
    <source>
        <dbReference type="SAM" id="MobiDB-lite"/>
    </source>
</evidence>
<keyword evidence="4" id="KW-1185">Reference proteome</keyword>
<protein>
    <recommendedName>
        <fullName evidence="2">MADF domain-containing protein</fullName>
    </recommendedName>
</protein>
<dbReference type="OMA" id="DAWRRII"/>
<dbReference type="Pfam" id="PF10545">
    <property type="entry name" value="MADF_DNA_bdg"/>
    <property type="match status" value="1"/>
</dbReference>
<feature type="domain" description="MADF" evidence="2">
    <location>
        <begin position="10"/>
        <end position="106"/>
    </location>
</feature>
<reference evidence="4" key="1">
    <citation type="journal article" date="2008" name="Insect Biochem. Mol. Biol.">
        <title>The genome of a lepidopteran model insect, the silkworm Bombyx mori.</title>
        <authorList>
            <consortium name="International Silkworm Genome Consortium"/>
        </authorList>
    </citation>
    <scope>NUCLEOTIDE SEQUENCE [LARGE SCALE GENOMIC DNA]</scope>
    <source>
        <strain evidence="4">p50T</strain>
    </source>
</reference>
<dbReference type="AlphaFoldDB" id="A0A8R2R1J8"/>
<dbReference type="EnsemblMetazoa" id="XM_038015369.1">
    <property type="protein sequence ID" value="XP_037871297.1"/>
    <property type="gene ID" value="LOC105841283"/>
</dbReference>
<sequence length="212" mass="24759">MDWNNTKVMEFIEFLQNESTIRDPQKKSHKNRMAANDAWERIKNCFSSECSIDELKKKRNSLIAAYREHLKKLKDPFTTGSSTDDVYQPTWFAFEAMHSFLRPVYEYNNTRNTEEPTTSNSERPLSRESDMGSGNKSPQYERCNKRKNTSGAKDLLQVKKQMDEAFSLVKEKNLQKQTDENDLFGQLVAKKLKKLSGDDRLMLTYVNLTYIT</sequence>
<dbReference type="PROSITE" id="PS51029">
    <property type="entry name" value="MADF"/>
    <property type="match status" value="1"/>
</dbReference>
<feature type="compositionally biased region" description="Polar residues" evidence="1">
    <location>
        <begin position="109"/>
        <end position="123"/>
    </location>
</feature>
<organism evidence="3 4">
    <name type="scientific">Bombyx mori</name>
    <name type="common">Silk moth</name>
    <dbReference type="NCBI Taxonomy" id="7091"/>
    <lineage>
        <taxon>Eukaryota</taxon>
        <taxon>Metazoa</taxon>
        <taxon>Ecdysozoa</taxon>
        <taxon>Arthropoda</taxon>
        <taxon>Hexapoda</taxon>
        <taxon>Insecta</taxon>
        <taxon>Pterygota</taxon>
        <taxon>Neoptera</taxon>
        <taxon>Endopterygota</taxon>
        <taxon>Lepidoptera</taxon>
        <taxon>Glossata</taxon>
        <taxon>Ditrysia</taxon>
        <taxon>Bombycoidea</taxon>
        <taxon>Bombycidae</taxon>
        <taxon>Bombycinae</taxon>
        <taxon>Bombyx</taxon>
    </lineage>
</organism>
<dbReference type="PANTHER" id="PTHR21505:SF12">
    <property type="entry name" value="MADF DOMAIN-CONTAINING PROTEIN-RELATED"/>
    <property type="match status" value="1"/>
</dbReference>
<evidence type="ECO:0000313" key="3">
    <source>
        <dbReference type="EnsemblMetazoa" id="XP_037871297.1"/>
    </source>
</evidence>
<reference evidence="3" key="2">
    <citation type="submission" date="2022-06" db="UniProtKB">
        <authorList>
            <consortium name="EnsemblMetazoa"/>
        </authorList>
    </citation>
    <scope>IDENTIFICATION</scope>
    <source>
        <strain evidence="3">p50T (Dazao)</strain>
    </source>
</reference>